<reference evidence="2" key="1">
    <citation type="journal article" date="2019" name="Int. J. Syst. Evol. Microbiol.">
        <title>The Global Catalogue of Microorganisms (GCM) 10K type strain sequencing project: providing services to taxonomists for standard genome sequencing and annotation.</title>
        <authorList>
            <consortium name="The Broad Institute Genomics Platform"/>
            <consortium name="The Broad Institute Genome Sequencing Center for Infectious Disease"/>
            <person name="Wu L."/>
            <person name="Ma J."/>
        </authorList>
    </citation>
    <scope>NUCLEOTIDE SEQUENCE [LARGE SCALE GENOMIC DNA]</scope>
    <source>
        <strain evidence="2">CGMCC 1.15461</strain>
    </source>
</reference>
<accession>A0ABQ1JF35</accession>
<organism evidence="1 2">
    <name type="scientific">Flavobacterium suaedae</name>
    <dbReference type="NCBI Taxonomy" id="1767027"/>
    <lineage>
        <taxon>Bacteria</taxon>
        <taxon>Pseudomonadati</taxon>
        <taxon>Bacteroidota</taxon>
        <taxon>Flavobacteriia</taxon>
        <taxon>Flavobacteriales</taxon>
        <taxon>Flavobacteriaceae</taxon>
        <taxon>Flavobacterium</taxon>
    </lineage>
</organism>
<name>A0ABQ1JF35_9FLAO</name>
<evidence type="ECO:0000313" key="2">
    <source>
        <dbReference type="Proteomes" id="UP000615760"/>
    </source>
</evidence>
<proteinExistence type="predicted"/>
<evidence type="ECO:0000313" key="1">
    <source>
        <dbReference type="EMBL" id="GGB64506.1"/>
    </source>
</evidence>
<sequence length="107" mass="11912">MLIAIVKEDTDNIIKIRIAITLRQLLRKKGVPVEVSSYNDIAIVADLRKATVTDAFNANTACKGVTLFLIINAMGYSVTEFGKVYDSILDSEITQFVRGIHPTQRKK</sequence>
<protein>
    <submittedName>
        <fullName evidence="1">Uncharacterized protein</fullName>
    </submittedName>
</protein>
<dbReference type="EMBL" id="BMJE01000001">
    <property type="protein sequence ID" value="GGB64506.1"/>
    <property type="molecule type" value="Genomic_DNA"/>
</dbReference>
<comment type="caution">
    <text evidence="1">The sequence shown here is derived from an EMBL/GenBank/DDBJ whole genome shotgun (WGS) entry which is preliminary data.</text>
</comment>
<dbReference type="Proteomes" id="UP000615760">
    <property type="component" value="Unassembled WGS sequence"/>
</dbReference>
<keyword evidence="2" id="KW-1185">Reference proteome</keyword>
<gene>
    <name evidence="1" type="ORF">GCM10007424_00500</name>
</gene>